<comment type="subcellular location">
    <subcellularLocation>
        <location evidence="1 11">Mitochondrion inner membrane</location>
        <topology evidence="1 11">Single-pass membrane protein</topology>
    </subcellularLocation>
</comment>
<organism evidence="12 13">
    <name type="scientific">Myxozyma melibiosi</name>
    <dbReference type="NCBI Taxonomy" id="54550"/>
    <lineage>
        <taxon>Eukaryota</taxon>
        <taxon>Fungi</taxon>
        <taxon>Dikarya</taxon>
        <taxon>Ascomycota</taxon>
        <taxon>Saccharomycotina</taxon>
        <taxon>Lipomycetes</taxon>
        <taxon>Lipomycetales</taxon>
        <taxon>Lipomycetaceae</taxon>
        <taxon>Myxozyma</taxon>
    </lineage>
</organism>
<keyword evidence="4 11" id="KW-0679">Respiratory chain</keyword>
<dbReference type="SUPFAM" id="SSF81508">
    <property type="entry name" value="Ubiquinone-binding protein QP-C of cytochrome bc1 complex (Ubiquinol-cytochrome c reductase)"/>
    <property type="match status" value="1"/>
</dbReference>
<reference evidence="12 13" key="1">
    <citation type="submission" date="2024-03" db="EMBL/GenBank/DDBJ databases">
        <title>Genome-scale model development and genomic sequencing of the oleaginous clade Lipomyces.</title>
        <authorList>
            <consortium name="Lawrence Berkeley National Laboratory"/>
            <person name="Czajka J.J."/>
            <person name="Han Y."/>
            <person name="Kim J."/>
            <person name="Mondo S.J."/>
            <person name="Hofstad B.A."/>
            <person name="Robles A."/>
            <person name="Haridas S."/>
            <person name="Riley R."/>
            <person name="LaButti K."/>
            <person name="Pangilinan J."/>
            <person name="Andreopoulos W."/>
            <person name="Lipzen A."/>
            <person name="Yan J."/>
            <person name="Wang M."/>
            <person name="Ng V."/>
            <person name="Grigoriev I.V."/>
            <person name="Spatafora J.W."/>
            <person name="Magnuson J.K."/>
            <person name="Baker S.E."/>
            <person name="Pomraning K.R."/>
        </authorList>
    </citation>
    <scope>NUCLEOTIDE SEQUENCE [LARGE SCALE GENOMIC DNA]</scope>
    <source>
        <strain evidence="12 13">Phaff 52-87</strain>
    </source>
</reference>
<evidence type="ECO:0000256" key="4">
    <source>
        <dbReference type="ARBA" id="ARBA00022660"/>
    </source>
</evidence>
<gene>
    <name evidence="12" type="ORF">BZA70DRAFT_201434</name>
</gene>
<keyword evidence="9 11" id="KW-0496">Mitochondrion</keyword>
<evidence type="ECO:0000256" key="3">
    <source>
        <dbReference type="ARBA" id="ARBA00022448"/>
    </source>
</evidence>
<proteinExistence type="inferred from homology"/>
<dbReference type="RefSeq" id="XP_064767155.1">
    <property type="nucleotide sequence ID" value="XM_064910131.1"/>
</dbReference>
<accession>A0ABR1F2V0</accession>
<dbReference type="GeneID" id="90035643"/>
<keyword evidence="7 11" id="KW-0249">Electron transport</keyword>
<comment type="function">
    <text evidence="11">Component of the ubiquinol-cytochrome c oxidoreductase, a multisubunit transmembrane complex that is part of the mitochondrial electron transport chain which drives oxidative phosphorylation. The complex plays an important role in the uptake of multiple carbon sources present in different host niches.</text>
</comment>
<sequence length="93" mass="10354">MGAPEPHGYMGWWGHMGGPKQRGIVTYAVSSYAQKPFAGALYNAFFNTFRRVSSQALYVVLPVSGLVYVVNKAQARNEFLYSKAGREELEAMM</sequence>
<comment type="subunit">
    <text evidence="11">Component of the ubiquinol-cytochrome c oxidoreductase (cytochrome b-c1 complex, complex III, CIII), a multisubunit enzyme composed of 3 respiratory subunits cytochrome b, cytochrome c1 and Rieske protein, 2 core protein subunits, and additional low-molecular weight protein subunits. The complex exists as an obligatory dimer and forms supercomplexes (SCs) in the inner mitochondrial membrane with cytochrome c oxidase (complex IV, CIV).</text>
</comment>
<dbReference type="InterPro" id="IPR036642">
    <property type="entry name" value="Cyt_bc1_su8_sf"/>
</dbReference>
<protein>
    <recommendedName>
        <fullName evidence="11">Cytochrome b-c1 complex subunit 8</fullName>
    </recommendedName>
    <alternativeName>
        <fullName evidence="11">Complex III subunit 8</fullName>
    </alternativeName>
</protein>
<evidence type="ECO:0000256" key="5">
    <source>
        <dbReference type="ARBA" id="ARBA00022692"/>
    </source>
</evidence>
<comment type="similarity">
    <text evidence="2 11">Belongs to the UQCRQ/QCR8 family.</text>
</comment>
<evidence type="ECO:0000313" key="13">
    <source>
        <dbReference type="Proteomes" id="UP001498771"/>
    </source>
</evidence>
<dbReference type="EMBL" id="JBBJBU010000009">
    <property type="protein sequence ID" value="KAK7204122.1"/>
    <property type="molecule type" value="Genomic_DNA"/>
</dbReference>
<dbReference type="Gene3D" id="1.20.5.210">
    <property type="entry name" value="Cytochrome b-c1 complex subunit 8"/>
    <property type="match status" value="1"/>
</dbReference>
<evidence type="ECO:0000256" key="2">
    <source>
        <dbReference type="ARBA" id="ARBA00007668"/>
    </source>
</evidence>
<evidence type="ECO:0000256" key="11">
    <source>
        <dbReference type="RuleBase" id="RU368118"/>
    </source>
</evidence>
<evidence type="ECO:0000256" key="7">
    <source>
        <dbReference type="ARBA" id="ARBA00022982"/>
    </source>
</evidence>
<evidence type="ECO:0000256" key="1">
    <source>
        <dbReference type="ARBA" id="ARBA00004434"/>
    </source>
</evidence>
<dbReference type="PANTHER" id="PTHR12119">
    <property type="entry name" value="UBIQUINOL-CYTOCHROME C REDUCTASE COMPLEX UBIQUINONE-BINDING PROTEIN QP-C"/>
    <property type="match status" value="1"/>
</dbReference>
<keyword evidence="6 11" id="KW-0999">Mitochondrion inner membrane</keyword>
<evidence type="ECO:0000256" key="8">
    <source>
        <dbReference type="ARBA" id="ARBA00022989"/>
    </source>
</evidence>
<keyword evidence="5" id="KW-0812">Transmembrane</keyword>
<evidence type="ECO:0000256" key="6">
    <source>
        <dbReference type="ARBA" id="ARBA00022792"/>
    </source>
</evidence>
<dbReference type="InterPro" id="IPR004205">
    <property type="entry name" value="Cyt_bc1_su8"/>
</dbReference>
<evidence type="ECO:0000313" key="12">
    <source>
        <dbReference type="EMBL" id="KAK7204122.1"/>
    </source>
</evidence>
<keyword evidence="3 11" id="KW-0813">Transport</keyword>
<dbReference type="PANTHER" id="PTHR12119:SF2">
    <property type="entry name" value="CYTOCHROME B-C1 COMPLEX SUBUNIT 8"/>
    <property type="match status" value="1"/>
</dbReference>
<comment type="caution">
    <text evidence="12">The sequence shown here is derived from an EMBL/GenBank/DDBJ whole genome shotgun (WGS) entry which is preliminary data.</text>
</comment>
<name>A0ABR1F2V0_9ASCO</name>
<evidence type="ECO:0000256" key="10">
    <source>
        <dbReference type="ARBA" id="ARBA00023136"/>
    </source>
</evidence>
<keyword evidence="8" id="KW-1133">Transmembrane helix</keyword>
<keyword evidence="13" id="KW-1185">Reference proteome</keyword>
<evidence type="ECO:0000256" key="9">
    <source>
        <dbReference type="ARBA" id="ARBA00023128"/>
    </source>
</evidence>
<dbReference type="Proteomes" id="UP001498771">
    <property type="component" value="Unassembled WGS sequence"/>
</dbReference>
<keyword evidence="10" id="KW-0472">Membrane</keyword>
<dbReference type="Pfam" id="PF02939">
    <property type="entry name" value="UcrQ"/>
    <property type="match status" value="1"/>
</dbReference>